<sequence>MSDATLSISNNRQLPGHRELCVDTIRHHGGFGDMTARIEKVLASKDPGLTDENDWEEFSLKDVKVYIPGKTRYANILSASEDNPLMVTGQLEEVDEGQESLVLDGDYLQKRVVIQNVTHYAYGQDGDGGVGIWAAGDAGWFSISPAKGYKPMFQEVVEAVDLLYFLVDQHQPKKRKGKNRKKLTWEFLLDEYTRHTHGACEDAEESLEVFNKHHEFLIRQMVQGKEDIDWPSTLVYSHLREEFPVPNPCRDFHSIMDLFNDPHSEEDSKSDVVMENSPPRDNAEENSQANAIFEIILEMKDAGLLAQRKLHLKSVAEELLEKYEMSSLEDAINLVNSRAGSVINLMDEAQGTASSDWHRRAIYRQLKEATELEDIPPVGATPLRRRQNVDASESGPESEEDEEDEGRVKKNRKRRNRKSILRPKTSEKAGKRNRDYASVDSEEEMEDILVAEDTPTKGGAQLLHESSPTENQGHPYSDGEASKDDKNGTAVVNGNIPPDTWICPVTGCGKQIPRATLKRSKGAIDDHNLVHADDTQSKLDLVFAEQRLNVNVSVNNLLSRIRGLGGPALPDIMGDPIDPDPTFTNMDI</sequence>
<organism evidence="2 3">
    <name type="scientific">Trichophyton verrucosum (strain HKI 0517)</name>
    <dbReference type="NCBI Taxonomy" id="663202"/>
    <lineage>
        <taxon>Eukaryota</taxon>
        <taxon>Fungi</taxon>
        <taxon>Dikarya</taxon>
        <taxon>Ascomycota</taxon>
        <taxon>Pezizomycotina</taxon>
        <taxon>Eurotiomycetes</taxon>
        <taxon>Eurotiomycetidae</taxon>
        <taxon>Onygenales</taxon>
        <taxon>Arthrodermataceae</taxon>
        <taxon>Trichophyton</taxon>
    </lineage>
</organism>
<evidence type="ECO:0000313" key="2">
    <source>
        <dbReference type="EMBL" id="EFE38598.1"/>
    </source>
</evidence>
<accession>D4DHS5</accession>
<evidence type="ECO:0000256" key="1">
    <source>
        <dbReference type="SAM" id="MobiDB-lite"/>
    </source>
</evidence>
<dbReference type="RefSeq" id="XP_003019243.1">
    <property type="nucleotide sequence ID" value="XM_003019197.1"/>
</dbReference>
<gene>
    <name evidence="2" type="ORF">TRV_06732</name>
</gene>
<feature type="compositionally biased region" description="Polar residues" evidence="1">
    <location>
        <begin position="464"/>
        <end position="474"/>
    </location>
</feature>
<feature type="compositionally biased region" description="Acidic residues" evidence="1">
    <location>
        <begin position="396"/>
        <end position="405"/>
    </location>
</feature>
<dbReference type="GeneID" id="9577483"/>
<keyword evidence="3" id="KW-1185">Reference proteome</keyword>
<feature type="compositionally biased region" description="Basic and acidic residues" evidence="1">
    <location>
        <begin position="424"/>
        <end position="437"/>
    </location>
</feature>
<feature type="compositionally biased region" description="Basic and acidic residues" evidence="1">
    <location>
        <begin position="262"/>
        <end position="272"/>
    </location>
</feature>
<feature type="region of interest" description="Disordered" evidence="1">
    <location>
        <begin position="373"/>
        <end position="443"/>
    </location>
</feature>
<dbReference type="HOGENOM" id="CLU_032073_0_0_1"/>
<reference evidence="3" key="1">
    <citation type="journal article" date="2011" name="Genome Biol.">
        <title>Comparative and functional genomics provide insights into the pathogenicity of dermatophytic fungi.</title>
        <authorList>
            <person name="Burmester A."/>
            <person name="Shelest E."/>
            <person name="Gloeckner G."/>
            <person name="Heddergott C."/>
            <person name="Schindler S."/>
            <person name="Staib P."/>
            <person name="Heidel A."/>
            <person name="Felder M."/>
            <person name="Petzold A."/>
            <person name="Szafranski K."/>
            <person name="Feuermann M."/>
            <person name="Pedruzzi I."/>
            <person name="Priebe S."/>
            <person name="Groth M."/>
            <person name="Winkler R."/>
            <person name="Li W."/>
            <person name="Kniemeyer O."/>
            <person name="Schroeckh V."/>
            <person name="Hertweck C."/>
            <person name="Hube B."/>
            <person name="White T.C."/>
            <person name="Platzer M."/>
            <person name="Guthke R."/>
            <person name="Heitman J."/>
            <person name="Woestemeyer J."/>
            <person name="Zipfel P.F."/>
            <person name="Monod M."/>
            <person name="Brakhage A.A."/>
        </authorList>
    </citation>
    <scope>NUCLEOTIDE SEQUENCE [LARGE SCALE GENOMIC DNA]</scope>
    <source>
        <strain evidence="3">HKI 0517</strain>
    </source>
</reference>
<dbReference type="OrthoDB" id="5382953at2759"/>
<proteinExistence type="predicted"/>
<evidence type="ECO:0000313" key="3">
    <source>
        <dbReference type="Proteomes" id="UP000008383"/>
    </source>
</evidence>
<dbReference type="EMBL" id="ACYE01000386">
    <property type="protein sequence ID" value="EFE38598.1"/>
    <property type="molecule type" value="Genomic_DNA"/>
</dbReference>
<dbReference type="AlphaFoldDB" id="D4DHS5"/>
<comment type="caution">
    <text evidence="2">The sequence shown here is derived from an EMBL/GenBank/DDBJ whole genome shotgun (WGS) entry which is preliminary data.</text>
</comment>
<dbReference type="KEGG" id="tve:TRV_06732"/>
<feature type="region of interest" description="Disordered" evidence="1">
    <location>
        <begin position="262"/>
        <end position="286"/>
    </location>
</feature>
<evidence type="ECO:0008006" key="4">
    <source>
        <dbReference type="Google" id="ProtNLM"/>
    </source>
</evidence>
<feature type="compositionally biased region" description="Basic residues" evidence="1">
    <location>
        <begin position="409"/>
        <end position="421"/>
    </location>
</feature>
<feature type="region of interest" description="Disordered" evidence="1">
    <location>
        <begin position="458"/>
        <end position="486"/>
    </location>
</feature>
<name>D4DHS5_TRIVH</name>
<dbReference type="Proteomes" id="UP000008383">
    <property type="component" value="Unassembled WGS sequence"/>
</dbReference>
<protein>
    <recommendedName>
        <fullName evidence="4">DNA (cytosine-5)-methyltransferase 1 replication foci domain-containing protein</fullName>
    </recommendedName>
</protein>